<feature type="domain" description="Helicase C-terminal" evidence="1">
    <location>
        <begin position="760"/>
        <end position="921"/>
    </location>
</feature>
<dbReference type="SMART" id="SM00490">
    <property type="entry name" value="HELICc"/>
    <property type="match status" value="1"/>
</dbReference>
<organism evidence="2 3">
    <name type="scientific">Mycolicibacterium sediminis</name>
    <dbReference type="NCBI Taxonomy" id="1286180"/>
    <lineage>
        <taxon>Bacteria</taxon>
        <taxon>Bacillati</taxon>
        <taxon>Actinomycetota</taxon>
        <taxon>Actinomycetes</taxon>
        <taxon>Mycobacteriales</taxon>
        <taxon>Mycobacteriaceae</taxon>
        <taxon>Mycolicibacterium</taxon>
    </lineage>
</organism>
<dbReference type="SUPFAM" id="SSF52540">
    <property type="entry name" value="P-loop containing nucleoside triphosphate hydrolases"/>
    <property type="match status" value="2"/>
</dbReference>
<gene>
    <name evidence="2" type="ORF">MSEDJ_21940</name>
</gene>
<dbReference type="RefSeq" id="WP_163801591.1">
    <property type="nucleotide sequence ID" value="NZ_AP022588.1"/>
</dbReference>
<dbReference type="InterPro" id="IPR027417">
    <property type="entry name" value="P-loop_NTPase"/>
</dbReference>
<dbReference type="PROSITE" id="PS51194">
    <property type="entry name" value="HELICASE_CTER"/>
    <property type="match status" value="1"/>
</dbReference>
<dbReference type="InterPro" id="IPR001650">
    <property type="entry name" value="Helicase_C-like"/>
</dbReference>
<sequence length="1048" mass="115008">MIAETDTDDRQRILDYLREQLIGPLEGDTETLDEPPHRRYLTGILFPEEASTEGQLSEDIIDEGAGESGEDSTEDPIALSTQQLPSAVGLSFVLPHWQAFDVELRAGRYEKNGKTWQRVPIDLSGKRAITIQPPAEPGRAASVRILSGRATLESRWRRLGDGALVTVALVNRNRIPSDGRMDPADCFLQIDMRCLSADGFTSYPTPVRIQSGDEEAELALQYKDVPTFAVGHGCAADWEQGVARPIWIETSYLPAHTVPGVAFTIEGDDDQQRRLNAVLDLEYLERANSSTTEVIASLDAFVDGYDEWAVAQEQLATTLPTRHAGAAERLVSRVDLARRRMRRGIRRLEQDEVAREAFALANRAMLIQMVRSGDQFAGQRRTWNEAGIPKPVYKRTGRAWRPFQLAFLLLTLESAVDESADDRDLIDLIWFPTGGGKTEAYLGLMAVTVLHRRLTLRDAGAGTTVITRYTLRLLTSQQFQRAATLICALESIRREQPETLGTSRISIGVWLGGNNSPNSYTDAVELIEKIKNDEFTSTSFQVETCPWCGTEIIPSGPAPEEAWGVSAANDSFRMNCPQVMCDFYNELPVSAVDADLYDRPPTCLIGTVDKFARLAWEPKAGVFLGSGSTPGPSLIIQDEFHLISGPLGTIVGLYEAAFDVVMSSHNARPKVVASTATIRRAESQGAGVFGRPTALFPPAGVSADNSYFVRYDSNSPGRRYVGLMPQGHTPLTAMVQLSAALLQSSEELDFAPPSDDAYWTLVAYHNSLRELGKSVTLAHDDIPARIQVIASTEDGARQLGDDDILELTGNVSPVEIPRSIEKLKKKKGEKDAVSFVASTNMLSVGVDVPRLGVMLVVGQPKTTSEYIQASSRVGRSTPGLVVTLYSPSKPRDRSHYESFIAYHSALYRYVEPTSVTPFSVPARARALHAGLVVLARHAFGLAENPQAADFDGSDQTMSALIDEFLRRVAVADPTERDNVERHLNELAADWQHLAQEALATGGLRYAGGGKQHVALLRRFSQSGPGWPTLDSMRSVDTEVRMRVRGEDG</sequence>
<dbReference type="Proteomes" id="UP000467193">
    <property type="component" value="Chromosome"/>
</dbReference>
<evidence type="ECO:0000313" key="3">
    <source>
        <dbReference type="Proteomes" id="UP000467193"/>
    </source>
</evidence>
<dbReference type="EMBL" id="AP022588">
    <property type="protein sequence ID" value="BBY28098.1"/>
    <property type="molecule type" value="Genomic_DNA"/>
</dbReference>
<reference evidence="2 3" key="1">
    <citation type="journal article" date="2019" name="Emerg. Microbes Infect.">
        <title>Comprehensive subspecies identification of 175 nontuberculous mycobacteria species based on 7547 genomic profiles.</title>
        <authorList>
            <person name="Matsumoto Y."/>
            <person name="Kinjo T."/>
            <person name="Motooka D."/>
            <person name="Nabeya D."/>
            <person name="Jung N."/>
            <person name="Uechi K."/>
            <person name="Horii T."/>
            <person name="Iida T."/>
            <person name="Fujita J."/>
            <person name="Nakamura S."/>
        </authorList>
    </citation>
    <scope>NUCLEOTIDE SEQUENCE [LARGE SCALE GENOMIC DNA]</scope>
    <source>
        <strain evidence="2 3">JCM 17899</strain>
    </source>
</reference>
<evidence type="ECO:0000259" key="1">
    <source>
        <dbReference type="PROSITE" id="PS51194"/>
    </source>
</evidence>
<proteinExistence type="predicted"/>
<accession>A0A7I7QNY5</accession>
<dbReference type="Gene3D" id="3.40.50.300">
    <property type="entry name" value="P-loop containing nucleotide triphosphate hydrolases"/>
    <property type="match status" value="2"/>
</dbReference>
<protein>
    <recommendedName>
        <fullName evidence="1">Helicase C-terminal domain-containing protein</fullName>
    </recommendedName>
</protein>
<name>A0A7I7QNY5_9MYCO</name>
<dbReference type="CDD" id="cd18785">
    <property type="entry name" value="SF2_C"/>
    <property type="match status" value="1"/>
</dbReference>
<evidence type="ECO:0000313" key="2">
    <source>
        <dbReference type="EMBL" id="BBY28098.1"/>
    </source>
</evidence>
<dbReference type="KEGG" id="msei:MSEDJ_21940"/>
<dbReference type="Pfam" id="PF00271">
    <property type="entry name" value="Helicase_C"/>
    <property type="match status" value="1"/>
</dbReference>
<dbReference type="AlphaFoldDB" id="A0A7I7QNY5"/>
<keyword evidence="3" id="KW-1185">Reference proteome</keyword>